<accession>A0AAE4C2X1</accession>
<comment type="caution">
    <text evidence="3">The sequence shown here is derived from an EMBL/GenBank/DDBJ whole genome shotgun (WGS) entry which is preliminary data.</text>
</comment>
<evidence type="ECO:0000313" key="3">
    <source>
        <dbReference type="EMBL" id="MDR6525994.1"/>
    </source>
</evidence>
<dbReference type="RefSeq" id="WP_115917239.1">
    <property type="nucleotide sequence ID" value="NZ_BJYH01000001.1"/>
</dbReference>
<dbReference type="Proteomes" id="UP001184861">
    <property type="component" value="Unassembled WGS sequence"/>
</dbReference>
<reference evidence="4 5" key="1">
    <citation type="journal article" date="2010" name="Syst. Appl. Microbiol.">
        <title>Four new species of Chryseobacterium from the rhizosphere of coastal sand dune plants, Chryseobacterium elymi sp. nov., Chryseobacterium hagamense sp. nov., Chryseobacterium lathyri sp. nov. and Chryseobacterium rhizosphaerae sp. nov.</title>
        <authorList>
            <person name="Cho S.H."/>
            <person name="Lee K.S."/>
            <person name="Shin D.S."/>
            <person name="Han J.H."/>
            <person name="Park K.S."/>
            <person name="Lee C.H."/>
            <person name="Park K.H."/>
            <person name="Kim S.B."/>
        </authorList>
    </citation>
    <scope>NUCLEOTIDE SEQUENCE [LARGE SCALE GENOMIC DNA]</scope>
    <source>
        <strain evidence="4 5">KCTC 22548</strain>
    </source>
</reference>
<dbReference type="Gene3D" id="2.60.120.200">
    <property type="match status" value="1"/>
</dbReference>
<keyword evidence="5" id="KW-1185">Reference proteome</keyword>
<dbReference type="EMBL" id="JAVDQY010000001">
    <property type="protein sequence ID" value="MDR6525994.1"/>
    <property type="molecule type" value="Genomic_DNA"/>
</dbReference>
<evidence type="ECO:0000313" key="4">
    <source>
        <dbReference type="EMBL" id="REC77391.1"/>
    </source>
</evidence>
<evidence type="ECO:0000256" key="1">
    <source>
        <dbReference type="ARBA" id="ARBA00022729"/>
    </source>
</evidence>
<evidence type="ECO:0000256" key="2">
    <source>
        <dbReference type="SAM" id="SignalP"/>
    </source>
</evidence>
<gene>
    <name evidence="4" type="ORF">DRF57_05185</name>
    <name evidence="3" type="ORF">J2787_001364</name>
</gene>
<reference evidence="3" key="3">
    <citation type="submission" date="2023-07" db="EMBL/GenBank/DDBJ databases">
        <title>Sorghum-associated microbial communities from plants grown in Nebraska, USA.</title>
        <authorList>
            <person name="Schachtman D."/>
        </authorList>
    </citation>
    <scope>NUCLEOTIDE SEQUENCE</scope>
    <source>
        <strain evidence="3">DS2360</strain>
    </source>
</reference>
<keyword evidence="1 2" id="KW-0732">Signal</keyword>
<dbReference type="InterPro" id="IPR026444">
    <property type="entry name" value="Secre_tail"/>
</dbReference>
<evidence type="ECO:0008006" key="7">
    <source>
        <dbReference type="Google" id="ProtNLM"/>
    </source>
</evidence>
<proteinExistence type="predicted"/>
<evidence type="ECO:0000313" key="6">
    <source>
        <dbReference type="Proteomes" id="UP001184861"/>
    </source>
</evidence>
<dbReference type="EMBL" id="QNUF01000004">
    <property type="protein sequence ID" value="REC77391.1"/>
    <property type="molecule type" value="Genomic_DNA"/>
</dbReference>
<name>A0AAE4C2X1_9FLAO</name>
<dbReference type="Proteomes" id="UP000256491">
    <property type="component" value="Unassembled WGS sequence"/>
</dbReference>
<feature type="chain" id="PRO_5042158718" description="T9SS C-terminal target domain-containing protein" evidence="2">
    <location>
        <begin position="20"/>
        <end position="265"/>
    </location>
</feature>
<feature type="signal peptide" evidence="2">
    <location>
        <begin position="1"/>
        <end position="19"/>
    </location>
</feature>
<dbReference type="AlphaFoldDB" id="A0AAE4C2X1"/>
<evidence type="ECO:0000313" key="5">
    <source>
        <dbReference type="Proteomes" id="UP000256491"/>
    </source>
</evidence>
<dbReference type="NCBIfam" id="TIGR04183">
    <property type="entry name" value="Por_Secre_tail"/>
    <property type="match status" value="1"/>
</dbReference>
<sequence length="265" mass="28193">MKLQLLLGTLVLTAATANAQLATINENFDTFVAGPAGPAAAWPQKNWNRVQNATDGPWVYAAGTTNKTVQYYSFSSANTAGYLISPQIVAPDGTKTVTFIAALTSGSASGATGTIEVGLVNSTSDMSSFTPIAPVISLNPTNTQYSLPVPASSNQYIAFKIIGSAMHTAIQMDDVIYNNATLAVTENTKSNDEIRFAVNTNNTALEFVAKKDPKNIQIYSASGQKAAEGKLDRQSFDISTLHTGVYYTIIETADGKTIKSKFIKK</sequence>
<reference evidence="4" key="2">
    <citation type="submission" date="2018-06" db="EMBL/GenBank/DDBJ databases">
        <authorList>
            <person name="Newman J.D."/>
            <person name="Hugo C.J."/>
            <person name="Kriek I.-M."/>
            <person name="Nel L."/>
        </authorList>
    </citation>
    <scope>NUCLEOTIDE SEQUENCE</scope>
    <source>
        <strain evidence="4">KCTC 22548</strain>
    </source>
</reference>
<protein>
    <recommendedName>
        <fullName evidence="7">T9SS C-terminal target domain-containing protein</fullName>
    </recommendedName>
</protein>
<organism evidence="3 6">
    <name type="scientific">Chryseobacterium rhizosphaerae</name>
    <dbReference type="NCBI Taxonomy" id="395937"/>
    <lineage>
        <taxon>Bacteria</taxon>
        <taxon>Pseudomonadati</taxon>
        <taxon>Bacteroidota</taxon>
        <taxon>Flavobacteriia</taxon>
        <taxon>Flavobacteriales</taxon>
        <taxon>Weeksellaceae</taxon>
        <taxon>Chryseobacterium group</taxon>
        <taxon>Chryseobacterium</taxon>
    </lineage>
</organism>